<keyword evidence="3" id="KW-0156">Chromatin regulator</keyword>
<dbReference type="OrthoDB" id="440324at2759"/>
<accession>A0A090MA83</accession>
<proteinExistence type="inferred from homology"/>
<dbReference type="RefSeq" id="XP_022839598.1">
    <property type="nucleotide sequence ID" value="XM_022983321.1"/>
</dbReference>
<evidence type="ECO:0000256" key="7">
    <source>
        <dbReference type="ARBA" id="ARBA00023242"/>
    </source>
</evidence>
<dbReference type="GO" id="GO:0006325">
    <property type="term" value="P:chromatin organization"/>
    <property type="evidence" value="ECO:0007669"/>
    <property type="project" value="UniProtKB-KW"/>
</dbReference>
<dbReference type="AlphaFoldDB" id="A0A090MA83"/>
<keyword evidence="6" id="KW-0804">Transcription</keyword>
<dbReference type="PANTHER" id="PTHR13476">
    <property type="entry name" value="CHROMATIN MODIFICATION-RELATED PROTEIN MEAF6"/>
    <property type="match status" value="1"/>
</dbReference>
<dbReference type="EMBL" id="CAID01000009">
    <property type="protein sequence ID" value="CEF99009.1"/>
    <property type="molecule type" value="Genomic_DNA"/>
</dbReference>
<evidence type="ECO:0000256" key="2">
    <source>
        <dbReference type="ARBA" id="ARBA00010916"/>
    </source>
</evidence>
<sequence>MSTPTSAALTHLKQRRAKLEADEAEIERQVYDLETSLLTDHSSGGNVLRGFEQALAQGKQHQQRKTKPFKTEERLFSVSSVSSQVVGELQAEADAVRTTASGRMAKPPSTFGVGRT</sequence>
<evidence type="ECO:0000256" key="4">
    <source>
        <dbReference type="ARBA" id="ARBA00023015"/>
    </source>
</evidence>
<comment type="caution">
    <text evidence="8">The sequence shown here is derived from an EMBL/GenBank/DDBJ whole genome shotgun (WGS) entry which is preliminary data.</text>
</comment>
<dbReference type="InParanoid" id="A0A090MA83"/>
<evidence type="ECO:0000256" key="6">
    <source>
        <dbReference type="ARBA" id="ARBA00023163"/>
    </source>
</evidence>
<evidence type="ECO:0000256" key="5">
    <source>
        <dbReference type="ARBA" id="ARBA00023054"/>
    </source>
</evidence>
<dbReference type="KEGG" id="ota:OT_ostta09g01540"/>
<dbReference type="STRING" id="70448.A0A090MA83"/>
<dbReference type="GO" id="GO:0005634">
    <property type="term" value="C:nucleus"/>
    <property type="evidence" value="ECO:0007669"/>
    <property type="project" value="UniProtKB-SubCell"/>
</dbReference>
<evidence type="ECO:0000313" key="9">
    <source>
        <dbReference type="Proteomes" id="UP000009170"/>
    </source>
</evidence>
<protein>
    <submittedName>
        <fullName evidence="8">Histone H4 acetyltransferase, NuA4 complex, Eaf6</fullName>
    </submittedName>
</protein>
<keyword evidence="5" id="KW-0175">Coiled coil</keyword>
<organism evidence="8 9">
    <name type="scientific">Ostreococcus tauri</name>
    <name type="common">Marine green alga</name>
    <dbReference type="NCBI Taxonomy" id="70448"/>
    <lineage>
        <taxon>Eukaryota</taxon>
        <taxon>Viridiplantae</taxon>
        <taxon>Chlorophyta</taxon>
        <taxon>Mamiellophyceae</taxon>
        <taxon>Mamiellales</taxon>
        <taxon>Bathycoccaceae</taxon>
        <taxon>Ostreococcus</taxon>
    </lineage>
</organism>
<dbReference type="InterPro" id="IPR015418">
    <property type="entry name" value="Eaf6"/>
</dbReference>
<dbReference type="GeneID" id="34946114"/>
<dbReference type="FunCoup" id="A0A090MA83">
    <property type="interactions" value="855"/>
</dbReference>
<dbReference type="Proteomes" id="UP000009170">
    <property type="component" value="Unassembled WGS sequence"/>
</dbReference>
<reference evidence="9" key="1">
    <citation type="journal article" date="2006" name="Proc. Natl. Acad. Sci. U.S.A.">
        <title>Genome analysis of the smallest free-living eukaryote Ostreococcus tauri unveils many unique features.</title>
        <authorList>
            <person name="Derelle E."/>
            <person name="Ferraz C."/>
            <person name="Rombauts S."/>
            <person name="Rouze P."/>
            <person name="Worden A.Z."/>
            <person name="Robbens S."/>
            <person name="Partensky F."/>
            <person name="Degroeve S."/>
            <person name="Echeynie S."/>
            <person name="Cooke R."/>
            <person name="Saeys Y."/>
            <person name="Wuyts J."/>
            <person name="Jabbari K."/>
            <person name="Bowler C."/>
            <person name="Panaud O."/>
            <person name="Piegu B."/>
            <person name="Ball S.G."/>
            <person name="Ral J.-P."/>
            <person name="Bouget F.-Y."/>
            <person name="Piganeau G."/>
            <person name="De Baets B."/>
            <person name="Picard A."/>
            <person name="Delseny M."/>
            <person name="Demaille J."/>
            <person name="Van de Peer Y."/>
            <person name="Moreau H."/>
        </authorList>
    </citation>
    <scope>NUCLEOTIDE SEQUENCE [LARGE SCALE GENOMIC DNA]</scope>
    <source>
        <strain evidence="9">OTTH 0595 / CCAP 157/2 / RCC745</strain>
    </source>
</reference>
<reference evidence="8 9" key="2">
    <citation type="journal article" date="2014" name="BMC Genomics">
        <title>An improved genome of the model marine alga Ostreococcus tauri unfolds by assessing Illumina de novo assemblies.</title>
        <authorList>
            <person name="Blanc-Mathieu R."/>
            <person name="Verhelst B."/>
            <person name="Derelle E."/>
            <person name="Rombauts S."/>
            <person name="Bouget F.Y."/>
            <person name="Carre I."/>
            <person name="Chateau A."/>
            <person name="Eyre-Walker A."/>
            <person name="Grimsley N."/>
            <person name="Moreau H."/>
            <person name="Piegu B."/>
            <person name="Rivals E."/>
            <person name="Schackwitz W."/>
            <person name="Van de Peer Y."/>
            <person name="Piganeau G."/>
        </authorList>
    </citation>
    <scope>NUCLEOTIDE SEQUENCE [LARGE SCALE GENOMIC DNA]</scope>
    <source>
        <strain evidence="9">OTTH 0595 / CCAP 157/2 / RCC745</strain>
    </source>
</reference>
<keyword evidence="9" id="KW-1185">Reference proteome</keyword>
<dbReference type="Pfam" id="PF09340">
    <property type="entry name" value="NuA4"/>
    <property type="match status" value="1"/>
</dbReference>
<gene>
    <name evidence="8" type="ORF">OT_ostta09g01540</name>
</gene>
<comment type="subcellular location">
    <subcellularLocation>
        <location evidence="1">Nucleus</location>
    </subcellularLocation>
</comment>
<keyword evidence="7" id="KW-0539">Nucleus</keyword>
<dbReference type="GO" id="GO:0000123">
    <property type="term" value="C:histone acetyltransferase complex"/>
    <property type="evidence" value="ECO:0007669"/>
    <property type="project" value="InterPro"/>
</dbReference>
<keyword evidence="4" id="KW-0805">Transcription regulation</keyword>
<comment type="similarity">
    <text evidence="2">Belongs to the EAF6 family.</text>
</comment>
<evidence type="ECO:0000313" key="8">
    <source>
        <dbReference type="EMBL" id="CEF99009.1"/>
    </source>
</evidence>
<name>A0A090MA83_OSTTA</name>
<evidence type="ECO:0000256" key="3">
    <source>
        <dbReference type="ARBA" id="ARBA00022853"/>
    </source>
</evidence>
<evidence type="ECO:0000256" key="1">
    <source>
        <dbReference type="ARBA" id="ARBA00004123"/>
    </source>
</evidence>